<protein>
    <recommendedName>
        <fullName evidence="3">BZIP domain-containing protein</fullName>
    </recommendedName>
</protein>
<dbReference type="EMBL" id="JAVHJL010000005">
    <property type="protein sequence ID" value="KAK6503456.1"/>
    <property type="molecule type" value="Genomic_DNA"/>
</dbReference>
<evidence type="ECO:0008006" key="3">
    <source>
        <dbReference type="Google" id="ProtNLM"/>
    </source>
</evidence>
<reference evidence="1 2" key="1">
    <citation type="submission" date="2023-08" db="EMBL/GenBank/DDBJ databases">
        <authorList>
            <person name="Palmer J.M."/>
        </authorList>
    </citation>
    <scope>NUCLEOTIDE SEQUENCE [LARGE SCALE GENOMIC DNA]</scope>
    <source>
        <strain evidence="1 2">TWF481</strain>
    </source>
</reference>
<organism evidence="1 2">
    <name type="scientific">Arthrobotrys musiformis</name>
    <dbReference type="NCBI Taxonomy" id="47236"/>
    <lineage>
        <taxon>Eukaryota</taxon>
        <taxon>Fungi</taxon>
        <taxon>Dikarya</taxon>
        <taxon>Ascomycota</taxon>
        <taxon>Pezizomycotina</taxon>
        <taxon>Orbiliomycetes</taxon>
        <taxon>Orbiliales</taxon>
        <taxon>Orbiliaceae</taxon>
        <taxon>Arthrobotrys</taxon>
    </lineage>
</organism>
<name>A0AAV9W793_9PEZI</name>
<sequence length="79" mass="9416">MMSQQHHSNDGIDLAYLNYGPKQLYSVRERKRRRDNCETWTNAVDRGSVEENKNRKRKRKKKEISLRRKVEERNAVGVG</sequence>
<keyword evidence="2" id="KW-1185">Reference proteome</keyword>
<comment type="caution">
    <text evidence="1">The sequence shown here is derived from an EMBL/GenBank/DDBJ whole genome shotgun (WGS) entry which is preliminary data.</text>
</comment>
<evidence type="ECO:0000313" key="1">
    <source>
        <dbReference type="EMBL" id="KAK6503456.1"/>
    </source>
</evidence>
<evidence type="ECO:0000313" key="2">
    <source>
        <dbReference type="Proteomes" id="UP001370758"/>
    </source>
</evidence>
<dbReference type="Proteomes" id="UP001370758">
    <property type="component" value="Unassembled WGS sequence"/>
</dbReference>
<accession>A0AAV9W793</accession>
<proteinExistence type="predicted"/>
<dbReference type="AlphaFoldDB" id="A0AAV9W793"/>
<gene>
    <name evidence="1" type="ORF">TWF481_008472</name>
</gene>